<dbReference type="PROSITE" id="PS51257">
    <property type="entry name" value="PROKAR_LIPOPROTEIN"/>
    <property type="match status" value="1"/>
</dbReference>
<feature type="chain" id="PRO_5020714877" evidence="2">
    <location>
        <begin position="23"/>
        <end position="155"/>
    </location>
</feature>
<evidence type="ECO:0000256" key="2">
    <source>
        <dbReference type="SAM" id="SignalP"/>
    </source>
</evidence>
<organism evidence="3 4">
    <name type="scientific">Tahibacter aquaticus</name>
    <dbReference type="NCBI Taxonomy" id="520092"/>
    <lineage>
        <taxon>Bacteria</taxon>
        <taxon>Pseudomonadati</taxon>
        <taxon>Pseudomonadota</taxon>
        <taxon>Gammaproteobacteria</taxon>
        <taxon>Lysobacterales</taxon>
        <taxon>Rhodanobacteraceae</taxon>
        <taxon>Tahibacter</taxon>
    </lineage>
</organism>
<feature type="signal peptide" evidence="2">
    <location>
        <begin position="1"/>
        <end position="22"/>
    </location>
</feature>
<dbReference type="AlphaFoldDB" id="A0A4R6YYI9"/>
<protein>
    <submittedName>
        <fullName evidence="3">Uncharacterized protein</fullName>
    </submittedName>
</protein>
<dbReference type="Proteomes" id="UP000295293">
    <property type="component" value="Unassembled WGS sequence"/>
</dbReference>
<accession>A0A4R6YYI9</accession>
<feature type="region of interest" description="Disordered" evidence="1">
    <location>
        <begin position="22"/>
        <end position="84"/>
    </location>
</feature>
<name>A0A4R6YYI9_9GAMM</name>
<evidence type="ECO:0000256" key="1">
    <source>
        <dbReference type="SAM" id="MobiDB-lite"/>
    </source>
</evidence>
<dbReference type="EMBL" id="SNZH01000006">
    <property type="protein sequence ID" value="TDR44077.1"/>
    <property type="molecule type" value="Genomic_DNA"/>
</dbReference>
<keyword evidence="2" id="KW-0732">Signal</keyword>
<reference evidence="3 4" key="1">
    <citation type="submission" date="2019-03" db="EMBL/GenBank/DDBJ databases">
        <title>Genomic Encyclopedia of Type Strains, Phase IV (KMG-IV): sequencing the most valuable type-strain genomes for metagenomic binning, comparative biology and taxonomic classification.</title>
        <authorList>
            <person name="Goeker M."/>
        </authorList>
    </citation>
    <scope>NUCLEOTIDE SEQUENCE [LARGE SCALE GENOMIC DNA]</scope>
    <source>
        <strain evidence="3 4">DSM 21667</strain>
    </source>
</reference>
<comment type="caution">
    <text evidence="3">The sequence shown here is derived from an EMBL/GenBank/DDBJ whole genome shotgun (WGS) entry which is preliminary data.</text>
</comment>
<feature type="compositionally biased region" description="Basic and acidic residues" evidence="1">
    <location>
        <begin position="69"/>
        <end position="84"/>
    </location>
</feature>
<keyword evidence="4" id="KW-1185">Reference proteome</keyword>
<dbReference type="RefSeq" id="WP_133818816.1">
    <property type="nucleotide sequence ID" value="NZ_SNZH01000006.1"/>
</dbReference>
<proteinExistence type="predicted"/>
<evidence type="ECO:0000313" key="4">
    <source>
        <dbReference type="Proteomes" id="UP000295293"/>
    </source>
</evidence>
<gene>
    <name evidence="3" type="ORF">DFR29_106224</name>
</gene>
<sequence>MPLRHRNSFALLLCLAVAACSSDEPPPPKTTAAAAAAAPATDSKVATSSVHDPRTSMAAARPPQPSPTRDFDNDRPGDMPKLRPMGRIECDQFAEKVRQCINSGVLSAENRQTLRSEYVIAINAARFKSDNLAQACTDIQQKLQPKFTQAGCLNM</sequence>
<evidence type="ECO:0000313" key="3">
    <source>
        <dbReference type="EMBL" id="TDR44077.1"/>
    </source>
</evidence>
<feature type="compositionally biased region" description="Low complexity" evidence="1">
    <location>
        <begin position="30"/>
        <end position="41"/>
    </location>
</feature>